<keyword evidence="4" id="KW-1185">Reference proteome</keyword>
<evidence type="ECO:0000313" key="3">
    <source>
        <dbReference type="EMBL" id="CAJ2503882.1"/>
    </source>
</evidence>
<comment type="caution">
    <text evidence="3">The sequence shown here is derived from an EMBL/GenBank/DDBJ whole genome shotgun (WGS) entry which is preliminary data.</text>
</comment>
<sequence>MQQRPTTTNVAVAFGWATTHSFDFAVANPDYEEPSDLMGVIQQRMLMDRNGGQRDQSQPQEYLFRVVDPVEQTPFSGIDRMHEGDRCHPNTPEKKADKYKLYKLFDDPRYQARQIVYTYGFGDNWDHYMTITGRADATKNFVCLDGSGHGVAEDAGGVDGWADVKAAYRAARPSQEQRGRRDWFERRASNRDPRGLAGEGVHAWDRQQINRELGNLLGRFERMSDTAEARMAGLSLR</sequence>
<protein>
    <submittedName>
        <fullName evidence="3">Uu.00g112760.m01.CDS01</fullName>
    </submittedName>
</protein>
<evidence type="ECO:0000259" key="2">
    <source>
        <dbReference type="Pfam" id="PF07929"/>
    </source>
</evidence>
<organism evidence="3 4">
    <name type="scientific">Anthostomella pinea</name>
    <dbReference type="NCBI Taxonomy" id="933095"/>
    <lineage>
        <taxon>Eukaryota</taxon>
        <taxon>Fungi</taxon>
        <taxon>Dikarya</taxon>
        <taxon>Ascomycota</taxon>
        <taxon>Pezizomycotina</taxon>
        <taxon>Sordariomycetes</taxon>
        <taxon>Xylariomycetidae</taxon>
        <taxon>Xylariales</taxon>
        <taxon>Xylariaceae</taxon>
        <taxon>Anthostomella</taxon>
    </lineage>
</organism>
<dbReference type="EMBL" id="CAUWAG010000006">
    <property type="protein sequence ID" value="CAJ2503882.1"/>
    <property type="molecule type" value="Genomic_DNA"/>
</dbReference>
<dbReference type="AlphaFoldDB" id="A0AAI8VFE6"/>
<proteinExistence type="predicted"/>
<feature type="domain" description="Plasmid pRiA4b Orf3-like" evidence="2">
    <location>
        <begin position="10"/>
        <end position="186"/>
    </location>
</feature>
<dbReference type="InterPro" id="IPR012912">
    <property type="entry name" value="Plasmid_pRiA4b_Orf3-like"/>
</dbReference>
<dbReference type="SUPFAM" id="SSF159941">
    <property type="entry name" value="MM3350-like"/>
    <property type="match status" value="1"/>
</dbReference>
<feature type="compositionally biased region" description="Basic and acidic residues" evidence="1">
    <location>
        <begin position="175"/>
        <end position="194"/>
    </location>
</feature>
<name>A0AAI8VFE6_9PEZI</name>
<feature type="region of interest" description="Disordered" evidence="1">
    <location>
        <begin position="175"/>
        <end position="198"/>
    </location>
</feature>
<gene>
    <name evidence="3" type="ORF">KHLLAP_LOCUS4350</name>
</gene>
<accession>A0AAI8VFE6</accession>
<reference evidence="3" key="1">
    <citation type="submission" date="2023-10" db="EMBL/GenBank/DDBJ databases">
        <authorList>
            <person name="Hackl T."/>
        </authorList>
    </citation>
    <scope>NUCLEOTIDE SEQUENCE</scope>
</reference>
<dbReference type="Pfam" id="PF07929">
    <property type="entry name" value="PRiA4_ORF3"/>
    <property type="match status" value="1"/>
</dbReference>
<dbReference type="Gene3D" id="3.10.290.30">
    <property type="entry name" value="MM3350-like"/>
    <property type="match status" value="1"/>
</dbReference>
<dbReference type="InterPro" id="IPR024047">
    <property type="entry name" value="MM3350-like_sf"/>
</dbReference>
<evidence type="ECO:0000313" key="4">
    <source>
        <dbReference type="Proteomes" id="UP001295740"/>
    </source>
</evidence>
<evidence type="ECO:0000256" key="1">
    <source>
        <dbReference type="SAM" id="MobiDB-lite"/>
    </source>
</evidence>
<dbReference type="Proteomes" id="UP001295740">
    <property type="component" value="Unassembled WGS sequence"/>
</dbReference>